<dbReference type="InterPro" id="IPR036361">
    <property type="entry name" value="SAP_dom_sf"/>
</dbReference>
<keyword evidence="6" id="KW-1015">Disulfide bond</keyword>
<evidence type="ECO:0000256" key="6">
    <source>
        <dbReference type="ARBA" id="ARBA00023157"/>
    </source>
</evidence>
<dbReference type="SUPFAM" id="SSF68906">
    <property type="entry name" value="SAP domain"/>
    <property type="match status" value="1"/>
</dbReference>
<feature type="signal peptide" evidence="8">
    <location>
        <begin position="1"/>
        <end position="26"/>
    </location>
</feature>
<evidence type="ECO:0000259" key="9">
    <source>
        <dbReference type="Pfam" id="PF10208"/>
    </source>
</evidence>
<evidence type="ECO:0000256" key="1">
    <source>
        <dbReference type="ARBA" id="ARBA00004613"/>
    </source>
</evidence>
<gene>
    <name evidence="11" type="ORF">BaRGS_00027823</name>
</gene>
<evidence type="ECO:0000256" key="7">
    <source>
        <dbReference type="ARBA" id="ARBA00032923"/>
    </source>
</evidence>
<evidence type="ECO:0000313" key="11">
    <source>
        <dbReference type="EMBL" id="KAK7480912.1"/>
    </source>
</evidence>
<protein>
    <recommendedName>
        <fullName evidence="3">Mesencephalic astrocyte-derived neurotrophic factor homolog</fullName>
    </recommendedName>
    <alternativeName>
        <fullName evidence="7">MANF/CDNF-like protein</fullName>
    </alternativeName>
</protein>
<comment type="caution">
    <text evidence="11">The sequence shown here is derived from an EMBL/GenBank/DDBJ whole genome shotgun (WGS) entry which is preliminary data.</text>
</comment>
<accession>A0ABD0K1G2</accession>
<dbReference type="Proteomes" id="UP001519460">
    <property type="component" value="Unassembled WGS sequence"/>
</dbReference>
<feature type="domain" description="ARMET C-terminal" evidence="9">
    <location>
        <begin position="131"/>
        <end position="174"/>
    </location>
</feature>
<organism evidence="11 12">
    <name type="scientific">Batillaria attramentaria</name>
    <dbReference type="NCBI Taxonomy" id="370345"/>
    <lineage>
        <taxon>Eukaryota</taxon>
        <taxon>Metazoa</taxon>
        <taxon>Spiralia</taxon>
        <taxon>Lophotrochozoa</taxon>
        <taxon>Mollusca</taxon>
        <taxon>Gastropoda</taxon>
        <taxon>Caenogastropoda</taxon>
        <taxon>Sorbeoconcha</taxon>
        <taxon>Cerithioidea</taxon>
        <taxon>Batillariidae</taxon>
        <taxon>Batillaria</taxon>
    </lineage>
</organism>
<keyword evidence="5 8" id="KW-0732">Signal</keyword>
<reference evidence="11 12" key="1">
    <citation type="journal article" date="2023" name="Sci. Data">
        <title>Genome assembly of the Korean intertidal mud-creeper Batillaria attramentaria.</title>
        <authorList>
            <person name="Patra A.K."/>
            <person name="Ho P.T."/>
            <person name="Jun S."/>
            <person name="Lee S.J."/>
            <person name="Kim Y."/>
            <person name="Won Y.J."/>
        </authorList>
    </citation>
    <scope>NUCLEOTIDE SEQUENCE [LARGE SCALE GENOMIC DNA]</scope>
    <source>
        <strain evidence="11">Wonlab-2016</strain>
    </source>
</reference>
<name>A0ABD0K1G2_9CAEN</name>
<keyword evidence="12" id="KW-1185">Reference proteome</keyword>
<dbReference type="PANTHER" id="PTHR12990">
    <property type="entry name" value="ARMET-LIKE PROTEIN"/>
    <property type="match status" value="1"/>
</dbReference>
<feature type="domain" description="ARMET N-terminal" evidence="10">
    <location>
        <begin position="31"/>
        <end position="126"/>
    </location>
</feature>
<evidence type="ECO:0000256" key="8">
    <source>
        <dbReference type="SAM" id="SignalP"/>
    </source>
</evidence>
<dbReference type="PANTHER" id="PTHR12990:SF5">
    <property type="entry name" value="MESENCEPHALIC ASTROCYTE-DERIVED NEUROTROPHIC FACTOR HOMOLOG"/>
    <property type="match status" value="1"/>
</dbReference>
<dbReference type="GO" id="GO:0005576">
    <property type="term" value="C:extracellular region"/>
    <property type="evidence" value="ECO:0007669"/>
    <property type="project" value="UniProtKB-SubCell"/>
</dbReference>
<dbReference type="Gene3D" id="1.10.720.30">
    <property type="entry name" value="SAP domain"/>
    <property type="match status" value="1"/>
</dbReference>
<dbReference type="FunFam" id="1.10.225.10:FF:000003">
    <property type="entry name" value="Mesencephalic astrocyte-derived neurotrophic factor"/>
    <property type="match status" value="1"/>
</dbReference>
<sequence length="188" mass="21593">MDQKIFTLCSCIVVIAFLASLDTVAAKDPRDCEVCLSVLERFLKTLPDEERTDQKKLEKKFEKFCKGLKGKDHKFCVNLGAVENAPTRILDKMTQPLSWHMPVNKVCEKLKKADSQICELRYDKQIDLVNTDLKKLRVSELKKILSGWGEDNACKGCAEKSDFIKEIERLMPKYDPEAHKKRQAKSEL</sequence>
<comment type="similarity">
    <text evidence="2">Belongs to the ARMET family.</text>
</comment>
<dbReference type="InterPro" id="IPR019345">
    <property type="entry name" value="ARMET_C"/>
</dbReference>
<evidence type="ECO:0000259" key="10">
    <source>
        <dbReference type="Pfam" id="PF20145"/>
    </source>
</evidence>
<evidence type="ECO:0000256" key="4">
    <source>
        <dbReference type="ARBA" id="ARBA00022525"/>
    </source>
</evidence>
<dbReference type="InterPro" id="IPR045332">
    <property type="entry name" value="ARMET_N"/>
</dbReference>
<feature type="chain" id="PRO_5044883234" description="Mesencephalic astrocyte-derived neurotrophic factor homolog" evidence="8">
    <location>
        <begin position="27"/>
        <end position="188"/>
    </location>
</feature>
<dbReference type="Pfam" id="PF10208">
    <property type="entry name" value="ARMET_C"/>
    <property type="match status" value="1"/>
</dbReference>
<comment type="subcellular location">
    <subcellularLocation>
        <location evidence="1">Secreted</location>
    </subcellularLocation>
</comment>
<dbReference type="EMBL" id="JACVVK020000271">
    <property type="protein sequence ID" value="KAK7480912.1"/>
    <property type="molecule type" value="Genomic_DNA"/>
</dbReference>
<dbReference type="Gene3D" id="1.10.225.10">
    <property type="entry name" value="Saposin-like"/>
    <property type="match status" value="1"/>
</dbReference>
<keyword evidence="4" id="KW-0964">Secreted</keyword>
<proteinExistence type="inferred from homology"/>
<evidence type="ECO:0000256" key="2">
    <source>
        <dbReference type="ARBA" id="ARBA00005617"/>
    </source>
</evidence>
<evidence type="ECO:0000313" key="12">
    <source>
        <dbReference type="Proteomes" id="UP001519460"/>
    </source>
</evidence>
<evidence type="ECO:0000256" key="3">
    <source>
        <dbReference type="ARBA" id="ARBA00014267"/>
    </source>
</evidence>
<dbReference type="InterPro" id="IPR045333">
    <property type="entry name" value="ARMET-like"/>
</dbReference>
<dbReference type="Pfam" id="PF20145">
    <property type="entry name" value="ARMET_N"/>
    <property type="match status" value="1"/>
</dbReference>
<dbReference type="AlphaFoldDB" id="A0ABD0K1G2"/>
<evidence type="ECO:0000256" key="5">
    <source>
        <dbReference type="ARBA" id="ARBA00022729"/>
    </source>
</evidence>